<dbReference type="PANTHER" id="PTHR12233">
    <property type="entry name" value="VACUOLAR PROTEIN SORTING 26 RELATED"/>
    <property type="match status" value="1"/>
</dbReference>
<organism evidence="7 8">
    <name type="scientific">Cardiocondyla obscurior</name>
    <dbReference type="NCBI Taxonomy" id="286306"/>
    <lineage>
        <taxon>Eukaryota</taxon>
        <taxon>Metazoa</taxon>
        <taxon>Ecdysozoa</taxon>
        <taxon>Arthropoda</taxon>
        <taxon>Hexapoda</taxon>
        <taxon>Insecta</taxon>
        <taxon>Pterygota</taxon>
        <taxon>Neoptera</taxon>
        <taxon>Endopterygota</taxon>
        <taxon>Hymenoptera</taxon>
        <taxon>Apocrita</taxon>
        <taxon>Aculeata</taxon>
        <taxon>Formicoidea</taxon>
        <taxon>Formicidae</taxon>
        <taxon>Myrmicinae</taxon>
        <taxon>Cardiocondyla</taxon>
    </lineage>
</organism>
<dbReference type="Pfam" id="PF03643">
    <property type="entry name" value="Vps26"/>
    <property type="match status" value="1"/>
</dbReference>
<dbReference type="InterPro" id="IPR014752">
    <property type="entry name" value="Arrestin-like_C"/>
</dbReference>
<keyword evidence="3" id="KW-0967">Endosome</keyword>
<evidence type="ECO:0000313" key="8">
    <source>
        <dbReference type="Proteomes" id="UP001430953"/>
    </source>
</evidence>
<accession>A0AAW2GGV9</accession>
<evidence type="ECO:0000256" key="6">
    <source>
        <dbReference type="ARBA" id="ARBA00093474"/>
    </source>
</evidence>
<dbReference type="InterPro" id="IPR014756">
    <property type="entry name" value="Ig_E-set"/>
</dbReference>
<evidence type="ECO:0000313" key="7">
    <source>
        <dbReference type="EMBL" id="KAL0127479.1"/>
    </source>
</evidence>
<comment type="similarity">
    <text evidence="2">Belongs to the VPS26 family.</text>
</comment>
<comment type="caution">
    <text evidence="7">The sequence shown here is derived from an EMBL/GenBank/DDBJ whole genome shotgun (WGS) entry which is preliminary data.</text>
</comment>
<dbReference type="FunFam" id="2.60.40.640:FF:000009">
    <property type="entry name" value="Down syndrome critical region protein 3"/>
    <property type="match status" value="1"/>
</dbReference>
<keyword evidence="8" id="KW-1185">Reference proteome</keyword>
<dbReference type="Gene3D" id="2.60.40.640">
    <property type="match status" value="2"/>
</dbReference>
<protein>
    <recommendedName>
        <fullName evidence="4">Vacuolar protein sorting-associated protein 26C</fullName>
    </recommendedName>
</protein>
<dbReference type="Proteomes" id="UP001430953">
    <property type="component" value="Unassembled WGS sequence"/>
</dbReference>
<dbReference type="InterPro" id="IPR028934">
    <property type="entry name" value="Vps26-related"/>
</dbReference>
<gene>
    <name evidence="7" type="ORF">PUN28_005630</name>
</gene>
<evidence type="ECO:0000256" key="4">
    <source>
        <dbReference type="ARBA" id="ARBA00067597"/>
    </source>
</evidence>
<dbReference type="GO" id="GO:0005768">
    <property type="term" value="C:endosome"/>
    <property type="evidence" value="ECO:0007669"/>
    <property type="project" value="UniProtKB-SubCell"/>
</dbReference>
<sequence length="325" mass="36758">MSINIDIKLKRASKIYHEGEVVAGLILLKTNSDVKHDGIFLTMEGSVNLQLSSKNVGIFEAFYNSVKPIQLVQYTLDVAPSGKIPSGKTEIPFELPLKPRGNKSLYETYHGVFVNIQYLIRCDIKRSFLAKDVSKSLEFIVEDKTSAKMEKDHSKIVFFKIMPESLQNTRDRQNVPKFCISGRLDSLYCKLSEPLTGEVVIEHCETVIKSIELQLVRVETCGCVEGYSRDATEIQNIQIGEGNACTNLAIPIYMIFPRLFTCPTLSTSNFKVGKDTIAAVNKTEIQITKLQCILFIFLEFEVNLIVVFEDDYLVTENFPIILSRY</sequence>
<comment type="function">
    <text evidence="5">Component of the commander complex that is essential for endosomal recycling of transmembrane cargos; the commander complex is composed of the CCC subcomplex and the retriever subcomplex. Component of the retriever complex, which is a heterotrimeric complex related to retromer cargo-selective complex (CSC) and essential for retromer-independent retrieval and recycling of numerous cargos such as integrin alpha-5/beta-1 (ITGA5:ITGB1). The recruitment of the retriever complex to the endosomal membrane involves CCC and WASH complexes. In the endosomes, drives the retriever and recycling of NxxY-motif-containing cargo proteins by coupling to SNX17, a cargo essential for the homeostatic maintenance of numerous cell surface proteins associated with processes that include cell migration, cell adhesion, nutrient supply and cell signaling.</text>
</comment>
<dbReference type="GO" id="GO:0006886">
    <property type="term" value="P:intracellular protein transport"/>
    <property type="evidence" value="ECO:0007669"/>
    <property type="project" value="InterPro"/>
</dbReference>
<reference evidence="7 8" key="1">
    <citation type="submission" date="2023-03" db="EMBL/GenBank/DDBJ databases">
        <title>High recombination rates correlate with genetic variation in Cardiocondyla obscurior ants.</title>
        <authorList>
            <person name="Errbii M."/>
        </authorList>
    </citation>
    <scope>NUCLEOTIDE SEQUENCE [LARGE SCALE GENOMIC DNA]</scope>
    <source>
        <strain evidence="7">Alpha-2009</strain>
        <tissue evidence="7">Whole body</tissue>
    </source>
</reference>
<comment type="subunit">
    <text evidence="6">Component of the commander complex that is essential for endosomal recycling of transmembrane cargos; the commander complex is composed of the CCC subcomplex and the retriever subcomplex. Component of the heterotrimeric retriever complex consisting of VPS26C, VPS29 and VPS35L; within the complex interacts with VPS35L. Interacts with SNX17 (via C-terminus); the interaction is direct and associates SNX17 with the retriever complex. Interacts with SNX31; the interaction is direct.</text>
</comment>
<evidence type="ECO:0000256" key="5">
    <source>
        <dbReference type="ARBA" id="ARBA00093280"/>
    </source>
</evidence>
<comment type="subcellular location">
    <subcellularLocation>
        <location evidence="1">Endosome</location>
    </subcellularLocation>
</comment>
<proteinExistence type="inferred from homology"/>
<evidence type="ECO:0000256" key="1">
    <source>
        <dbReference type="ARBA" id="ARBA00004177"/>
    </source>
</evidence>
<dbReference type="SUPFAM" id="SSF81296">
    <property type="entry name" value="E set domains"/>
    <property type="match status" value="1"/>
</dbReference>
<dbReference type="EMBL" id="JADYXP020000004">
    <property type="protein sequence ID" value="KAL0127479.1"/>
    <property type="molecule type" value="Genomic_DNA"/>
</dbReference>
<evidence type="ECO:0000256" key="3">
    <source>
        <dbReference type="ARBA" id="ARBA00022753"/>
    </source>
</evidence>
<name>A0AAW2GGV9_9HYME</name>
<dbReference type="AlphaFoldDB" id="A0AAW2GGV9"/>
<evidence type="ECO:0000256" key="2">
    <source>
        <dbReference type="ARBA" id="ARBA00009100"/>
    </source>
</evidence>